<name>A0ACB9FB83_CICIN</name>
<proteinExistence type="predicted"/>
<dbReference type="EMBL" id="CM042011">
    <property type="protein sequence ID" value="KAI3768048.1"/>
    <property type="molecule type" value="Genomic_DNA"/>
</dbReference>
<organism evidence="1 2">
    <name type="scientific">Cichorium intybus</name>
    <name type="common">Chicory</name>
    <dbReference type="NCBI Taxonomy" id="13427"/>
    <lineage>
        <taxon>Eukaryota</taxon>
        <taxon>Viridiplantae</taxon>
        <taxon>Streptophyta</taxon>
        <taxon>Embryophyta</taxon>
        <taxon>Tracheophyta</taxon>
        <taxon>Spermatophyta</taxon>
        <taxon>Magnoliopsida</taxon>
        <taxon>eudicotyledons</taxon>
        <taxon>Gunneridae</taxon>
        <taxon>Pentapetalae</taxon>
        <taxon>asterids</taxon>
        <taxon>campanulids</taxon>
        <taxon>Asterales</taxon>
        <taxon>Asteraceae</taxon>
        <taxon>Cichorioideae</taxon>
        <taxon>Cichorieae</taxon>
        <taxon>Cichoriinae</taxon>
        <taxon>Cichorium</taxon>
    </lineage>
</organism>
<reference evidence="1 2" key="2">
    <citation type="journal article" date="2022" name="Mol. Ecol. Resour.">
        <title>The genomes of chicory, endive, great burdock and yacon provide insights into Asteraceae paleo-polyploidization history and plant inulin production.</title>
        <authorList>
            <person name="Fan W."/>
            <person name="Wang S."/>
            <person name="Wang H."/>
            <person name="Wang A."/>
            <person name="Jiang F."/>
            <person name="Liu H."/>
            <person name="Zhao H."/>
            <person name="Xu D."/>
            <person name="Zhang Y."/>
        </authorList>
    </citation>
    <scope>NUCLEOTIDE SEQUENCE [LARGE SCALE GENOMIC DNA]</scope>
    <source>
        <strain evidence="2">cv. Punajuju</strain>
        <tissue evidence="1">Leaves</tissue>
    </source>
</reference>
<reference evidence="2" key="1">
    <citation type="journal article" date="2022" name="Mol. Ecol. Resour.">
        <title>The genomes of chicory, endive, great burdock and yacon provide insights into Asteraceae palaeo-polyploidization history and plant inulin production.</title>
        <authorList>
            <person name="Fan W."/>
            <person name="Wang S."/>
            <person name="Wang H."/>
            <person name="Wang A."/>
            <person name="Jiang F."/>
            <person name="Liu H."/>
            <person name="Zhao H."/>
            <person name="Xu D."/>
            <person name="Zhang Y."/>
        </authorList>
    </citation>
    <scope>NUCLEOTIDE SEQUENCE [LARGE SCALE GENOMIC DNA]</scope>
    <source>
        <strain evidence="2">cv. Punajuju</strain>
    </source>
</reference>
<keyword evidence="2" id="KW-1185">Reference proteome</keyword>
<dbReference type="Proteomes" id="UP001055811">
    <property type="component" value="Linkage Group LG03"/>
</dbReference>
<accession>A0ACB9FB83</accession>
<sequence>MKGFKGYYFFTSDPIEIPRKLTLKVISCGSTKRTEKPTQKGSFQFSNSAIRILRHFHEIDFLKKVSLKKTMDSGKTPVKFLGVRNNKIYMDLKLIIREHALQFLPAKSLFKFRGVCRDWKLIISTPFFAHNQSLSFRSLSGLFLQTPGNPPTFISLDPNSAGVPDPALKFLPVPTNILASSNGLLCCQAITGDHAYYICNPVTSQFKKLPKPTFDHGRDPALVLIFKPSLLNFVAEFSLVCAFRSADFDDGTEFETYTSQDNSWKLSGEINFAAKKLVPKSGVCVNDCVYWQTYSGGILSFDLVKNRSQVFHGCYGGNGSLGEMNGKLCNGFVNGHTLIVSVISNIYSNTMQMSSHARLWDDKVRISLSNEVFDGSAHDDVFSVLYAGSDFALVLGRRNIYRFDLKTKEVKFVVEAPQCDRKGIPYVNSLVAL</sequence>
<comment type="caution">
    <text evidence="1">The sequence shown here is derived from an EMBL/GenBank/DDBJ whole genome shotgun (WGS) entry which is preliminary data.</text>
</comment>
<protein>
    <submittedName>
        <fullName evidence="1">Uncharacterized protein</fullName>
    </submittedName>
</protein>
<evidence type="ECO:0000313" key="2">
    <source>
        <dbReference type="Proteomes" id="UP001055811"/>
    </source>
</evidence>
<evidence type="ECO:0000313" key="1">
    <source>
        <dbReference type="EMBL" id="KAI3768048.1"/>
    </source>
</evidence>
<gene>
    <name evidence="1" type="ORF">L2E82_18479</name>
</gene>